<feature type="non-terminal residue" evidence="2">
    <location>
        <position position="1"/>
    </location>
</feature>
<keyword evidence="3" id="KW-1185">Reference proteome</keyword>
<feature type="compositionally biased region" description="Basic residues" evidence="1">
    <location>
        <begin position="265"/>
        <end position="280"/>
    </location>
</feature>
<accession>A0ABN9VJM0</accession>
<proteinExistence type="predicted"/>
<dbReference type="Proteomes" id="UP001189429">
    <property type="component" value="Unassembled WGS sequence"/>
</dbReference>
<organism evidence="2 3">
    <name type="scientific">Prorocentrum cordatum</name>
    <dbReference type="NCBI Taxonomy" id="2364126"/>
    <lineage>
        <taxon>Eukaryota</taxon>
        <taxon>Sar</taxon>
        <taxon>Alveolata</taxon>
        <taxon>Dinophyceae</taxon>
        <taxon>Prorocentrales</taxon>
        <taxon>Prorocentraceae</taxon>
        <taxon>Prorocentrum</taxon>
    </lineage>
</organism>
<feature type="region of interest" description="Disordered" evidence="1">
    <location>
        <begin position="222"/>
        <end position="280"/>
    </location>
</feature>
<gene>
    <name evidence="2" type="ORF">PCOR1329_LOCUS57784</name>
</gene>
<sequence>SPCGAQAPAVRFNDSRHVAPRAPRRQLRAACGGVAAAPVAGGAAGRALPTGGLAHGLCRGGEARGRRICEHRKLLARMATVSKENDTALLAELPSLVSDLQSAHTSLSQVDKDIKASEAESMDLYDKMLEEEGTDATKQLVSNLKHADKQNFKNHHRLAESFNFKFKKAIHLIAKGQHVAKARQRRSVPASRSSCSSSREPCSQEDLYMYFSIHISADGATPTATRRRMLHSRPPGGATSGATTRKRLRSRPPRAPPPPFATPRRAARRGRAWRAGGRRAHPNAMCWRRQRSAQGGAMEPRTLRVHALR</sequence>
<feature type="region of interest" description="Disordered" evidence="1">
    <location>
        <begin position="181"/>
        <end position="200"/>
    </location>
</feature>
<evidence type="ECO:0000256" key="1">
    <source>
        <dbReference type="SAM" id="MobiDB-lite"/>
    </source>
</evidence>
<feature type="compositionally biased region" description="Low complexity" evidence="1">
    <location>
        <begin position="187"/>
        <end position="200"/>
    </location>
</feature>
<protein>
    <submittedName>
        <fullName evidence="2">Uncharacterized protein</fullName>
    </submittedName>
</protein>
<dbReference type="EMBL" id="CAUYUJ010017153">
    <property type="protein sequence ID" value="CAK0872265.1"/>
    <property type="molecule type" value="Genomic_DNA"/>
</dbReference>
<name>A0ABN9VJM0_9DINO</name>
<reference evidence="2" key="1">
    <citation type="submission" date="2023-10" db="EMBL/GenBank/DDBJ databases">
        <authorList>
            <person name="Chen Y."/>
            <person name="Shah S."/>
            <person name="Dougan E. K."/>
            <person name="Thang M."/>
            <person name="Chan C."/>
        </authorList>
    </citation>
    <scope>NUCLEOTIDE SEQUENCE [LARGE SCALE GENOMIC DNA]</scope>
</reference>
<evidence type="ECO:0000313" key="2">
    <source>
        <dbReference type="EMBL" id="CAK0872265.1"/>
    </source>
</evidence>
<evidence type="ECO:0000313" key="3">
    <source>
        <dbReference type="Proteomes" id="UP001189429"/>
    </source>
</evidence>
<comment type="caution">
    <text evidence="2">The sequence shown here is derived from an EMBL/GenBank/DDBJ whole genome shotgun (WGS) entry which is preliminary data.</text>
</comment>